<comment type="caution">
    <text evidence="2">The sequence shown here is derived from an EMBL/GenBank/DDBJ whole genome shotgun (WGS) entry which is preliminary data.</text>
</comment>
<feature type="compositionally biased region" description="Acidic residues" evidence="1">
    <location>
        <begin position="60"/>
        <end position="75"/>
    </location>
</feature>
<evidence type="ECO:0000313" key="2">
    <source>
        <dbReference type="EMBL" id="CCE28923.1"/>
    </source>
</evidence>
<feature type="compositionally biased region" description="Low complexity" evidence="1">
    <location>
        <begin position="202"/>
        <end position="211"/>
    </location>
</feature>
<keyword evidence="3" id="KW-1185">Reference proteome</keyword>
<feature type="compositionally biased region" description="Polar residues" evidence="1">
    <location>
        <begin position="17"/>
        <end position="32"/>
    </location>
</feature>
<feature type="compositionally biased region" description="Low complexity" evidence="1">
    <location>
        <begin position="158"/>
        <end position="174"/>
    </location>
</feature>
<feature type="region of interest" description="Disordered" evidence="1">
    <location>
        <begin position="358"/>
        <end position="382"/>
    </location>
</feature>
<organism evidence="2 3">
    <name type="scientific">Claviceps purpurea (strain 20.1)</name>
    <name type="common">Ergot fungus</name>
    <name type="synonym">Sphacelia segetum</name>
    <dbReference type="NCBI Taxonomy" id="1111077"/>
    <lineage>
        <taxon>Eukaryota</taxon>
        <taxon>Fungi</taxon>
        <taxon>Dikarya</taxon>
        <taxon>Ascomycota</taxon>
        <taxon>Pezizomycotina</taxon>
        <taxon>Sordariomycetes</taxon>
        <taxon>Hypocreomycetidae</taxon>
        <taxon>Hypocreales</taxon>
        <taxon>Clavicipitaceae</taxon>
        <taxon>Claviceps</taxon>
    </lineage>
</organism>
<sequence length="435" mass="47153">MSLPPRTTPLRALPQAAQFQSTPRFGSSSVPRPSQRREPSIEDVEVDERQASLGGSVTGWDEDQDENDDEDEDTDTPGSVGVRRAGLRRGLDLEIDSITSASSSPNAHAHAHAHGSSPGVWDMRDEDMDSGDEVHDRGEASPLPFVTGDKRAKRRRILGGSVRGGSSISSWSSSWEREREREGGIGKERAQDGGDVTPTGGASIAESESASYVGGSLDDREEDEDDQDSRGGGEEDEDDQDSRGGGEEDEDEDENESDDGMHGGGGGRKSRPSHQQPIFQPPPPFKPPDIPDIPPGNNILPMGFSPRRPRGRPYPPGGMAAQLQAWLSEVRGWDGESRPARRMVVGEVRPGPLMYLARGRCEDGQDGQDRQDRQDGQGQVGKGYILAGEGKLTGMRGEERVVVRVGSVVVLEEPVWEVELLGEMWTVVCNWSVES</sequence>
<evidence type="ECO:0000313" key="3">
    <source>
        <dbReference type="Proteomes" id="UP000016801"/>
    </source>
</evidence>
<proteinExistence type="predicted"/>
<feature type="compositionally biased region" description="Low complexity" evidence="1">
    <location>
        <begin position="1"/>
        <end position="14"/>
    </location>
</feature>
<dbReference type="Proteomes" id="UP000016801">
    <property type="component" value="Unassembled WGS sequence"/>
</dbReference>
<feature type="compositionally biased region" description="Basic and acidic residues" evidence="1">
    <location>
        <begin position="359"/>
        <end position="375"/>
    </location>
</feature>
<accession>M1W826</accession>
<feature type="compositionally biased region" description="Pro residues" evidence="1">
    <location>
        <begin position="279"/>
        <end position="294"/>
    </location>
</feature>
<protein>
    <submittedName>
        <fullName evidence="2">Uncharacterized protein</fullName>
    </submittedName>
</protein>
<dbReference type="STRING" id="1111077.M1W826"/>
<dbReference type="eggNOG" id="ENOG502ST4U">
    <property type="taxonomic scope" value="Eukaryota"/>
</dbReference>
<feature type="compositionally biased region" description="Acidic residues" evidence="1">
    <location>
        <begin position="247"/>
        <end position="258"/>
    </location>
</feature>
<feature type="region of interest" description="Disordered" evidence="1">
    <location>
        <begin position="1"/>
        <end position="315"/>
    </location>
</feature>
<evidence type="ECO:0000256" key="1">
    <source>
        <dbReference type="SAM" id="MobiDB-lite"/>
    </source>
</evidence>
<name>M1W826_CLAP2</name>
<dbReference type="EMBL" id="CAGA01000011">
    <property type="protein sequence ID" value="CCE28923.1"/>
    <property type="molecule type" value="Genomic_DNA"/>
</dbReference>
<feature type="compositionally biased region" description="Basic and acidic residues" evidence="1">
    <location>
        <begin position="175"/>
        <end position="192"/>
    </location>
</feature>
<reference evidence="2 3" key="1">
    <citation type="journal article" date="2013" name="PLoS Genet.">
        <title>Plant-symbiotic fungi as chemical engineers: Multi-genome analysis of the Clavicipitaceae reveals dynamics of alkaloid loci.</title>
        <authorList>
            <person name="Schardl C.L."/>
            <person name="Young C.A."/>
            <person name="Hesse U."/>
            <person name="Amyotte S.G."/>
            <person name="Andreeva K."/>
            <person name="Calie P.J."/>
            <person name="Fleetwood D.J."/>
            <person name="Haws D.C."/>
            <person name="Moore N."/>
            <person name="Oeser B."/>
            <person name="Panaccione D.G."/>
            <person name="Schweri K.K."/>
            <person name="Voisey C.R."/>
            <person name="Farman M.L."/>
            <person name="Jaromczyk J.W."/>
            <person name="Roe B.A."/>
            <person name="O'Sullivan D.M."/>
            <person name="Scott B."/>
            <person name="Tudzynski P."/>
            <person name="An Z."/>
            <person name="Arnaoudova E.G."/>
            <person name="Bullock C.T."/>
            <person name="Charlton N.D."/>
            <person name="Chen L."/>
            <person name="Cox M."/>
            <person name="Dinkins R.D."/>
            <person name="Florea S."/>
            <person name="Glenn A.E."/>
            <person name="Gordon A."/>
            <person name="Gueldener U."/>
            <person name="Harris D.R."/>
            <person name="Hollin W."/>
            <person name="Jaromczyk J."/>
            <person name="Johnson R.D."/>
            <person name="Khan A.K."/>
            <person name="Leistner E."/>
            <person name="Leuchtmann A."/>
            <person name="Li C."/>
            <person name="Liu J."/>
            <person name="Liu J."/>
            <person name="Liu M."/>
            <person name="Mace W."/>
            <person name="Machado C."/>
            <person name="Nagabhyru P."/>
            <person name="Pan J."/>
            <person name="Schmid J."/>
            <person name="Sugawara K."/>
            <person name="Steiner U."/>
            <person name="Takach J.E."/>
            <person name="Tanaka E."/>
            <person name="Webb J.S."/>
            <person name="Wilson E.V."/>
            <person name="Wiseman J.L."/>
            <person name="Yoshida R."/>
            <person name="Zeng Z."/>
        </authorList>
    </citation>
    <scope>NUCLEOTIDE SEQUENCE [LARGE SCALE GENOMIC DNA]</scope>
    <source>
        <strain evidence="2 3">20.1</strain>
    </source>
</reference>
<dbReference type="HOGENOM" id="CLU_630050_0_0_1"/>
<gene>
    <name evidence="2" type="ORF">CPUR_02613</name>
</gene>
<dbReference type="VEuPathDB" id="FungiDB:CPUR_02613"/>
<feature type="compositionally biased region" description="Low complexity" evidence="1">
    <location>
        <begin position="100"/>
        <end position="119"/>
    </location>
</feature>
<dbReference type="AlphaFoldDB" id="M1W826"/>
<dbReference type="OrthoDB" id="5389296at2759"/>